<keyword evidence="2" id="KW-1185">Reference proteome</keyword>
<reference evidence="2" key="1">
    <citation type="journal article" date="2019" name="Int. J. Syst. Evol. Microbiol.">
        <title>The Global Catalogue of Microorganisms (GCM) 10K type strain sequencing project: providing services to taxonomists for standard genome sequencing and annotation.</title>
        <authorList>
            <consortium name="The Broad Institute Genomics Platform"/>
            <consortium name="The Broad Institute Genome Sequencing Center for Infectious Disease"/>
            <person name="Wu L."/>
            <person name="Ma J."/>
        </authorList>
    </citation>
    <scope>NUCLEOTIDE SEQUENCE [LARGE SCALE GENOMIC DNA]</scope>
    <source>
        <strain evidence="2">CGMCC 1.15407</strain>
    </source>
</reference>
<comment type="caution">
    <text evidence="1">The sequence shown here is derived from an EMBL/GenBank/DDBJ whole genome shotgun (WGS) entry which is preliminary data.</text>
</comment>
<dbReference type="EMBL" id="BMIU01000013">
    <property type="protein sequence ID" value="GGF37518.1"/>
    <property type="molecule type" value="Genomic_DNA"/>
</dbReference>
<dbReference type="Proteomes" id="UP000647339">
    <property type="component" value="Unassembled WGS sequence"/>
</dbReference>
<proteinExistence type="predicted"/>
<evidence type="ECO:0000313" key="1">
    <source>
        <dbReference type="EMBL" id="GGF37518.1"/>
    </source>
</evidence>
<organism evidence="1 2">
    <name type="scientific">Echinicola rosea</name>
    <dbReference type="NCBI Taxonomy" id="1807691"/>
    <lineage>
        <taxon>Bacteria</taxon>
        <taxon>Pseudomonadati</taxon>
        <taxon>Bacteroidota</taxon>
        <taxon>Cytophagia</taxon>
        <taxon>Cytophagales</taxon>
        <taxon>Cyclobacteriaceae</taxon>
        <taxon>Echinicola</taxon>
    </lineage>
</organism>
<accession>A0ABQ1V6D6</accession>
<name>A0ABQ1V6D6_9BACT</name>
<evidence type="ECO:0008006" key="3">
    <source>
        <dbReference type="Google" id="ProtNLM"/>
    </source>
</evidence>
<evidence type="ECO:0000313" key="2">
    <source>
        <dbReference type="Proteomes" id="UP000647339"/>
    </source>
</evidence>
<protein>
    <recommendedName>
        <fullName evidence="3">Outer membrane protein beta-barrel domain-containing protein</fullName>
    </recommendedName>
</protein>
<sequence length="140" mass="15585">MTLTAQETTYPTRAVYAELGGAGLVYSFSDQSLLTVPVQVNRLFGRGNHYFEVGAGTTLVNFRETVYDYDSNGNAVERESKTWHFIMDMGETPAVMGTLNFGYRRVPDEPGFTWRVNLTPVFNSNGFWPLFAGIGAGYAF</sequence>
<gene>
    <name evidence="1" type="ORF">GCM10011339_27590</name>
</gene>